<dbReference type="RefSeq" id="WP_371753023.1">
    <property type="nucleotide sequence ID" value="NZ_JAYJLD010000004.1"/>
</dbReference>
<dbReference type="InterPro" id="IPR037171">
    <property type="entry name" value="NagB/RpiA_transferase-like"/>
</dbReference>
<comment type="cofactor">
    <cofactor evidence="4">
        <name>Mg(2+)</name>
        <dbReference type="ChEBI" id="CHEBI:18420"/>
    </cofactor>
</comment>
<organism evidence="5 6">
    <name type="scientific">Ferviditalea candida</name>
    <dbReference type="NCBI Taxonomy" id="3108399"/>
    <lineage>
        <taxon>Bacteria</taxon>
        <taxon>Bacillati</taxon>
        <taxon>Bacillota</taxon>
        <taxon>Bacilli</taxon>
        <taxon>Bacillales</taxon>
        <taxon>Paenibacillaceae</taxon>
        <taxon>Ferviditalea</taxon>
    </lineage>
</organism>
<dbReference type="Proteomes" id="UP001310386">
    <property type="component" value="Unassembled WGS sequence"/>
</dbReference>
<comment type="caution">
    <text evidence="5">The sequence shown here is derived from an EMBL/GenBank/DDBJ whole genome shotgun (WGS) entry which is preliminary data.</text>
</comment>
<proteinExistence type="inferred from homology"/>
<keyword evidence="3 4" id="KW-0067">ATP-binding</keyword>
<sequence>MDASIAQLKKEMRRRIEAQRAALSETERQVRSAAICEQAIRYFWDGRDAGKAGPMADHPALTVLAYFPFRSEADISPVIEYCWDRSIRLAAPKVDKASGNLSLHWVRGYEDLALGAWGIREPGERAALLENASEIDLILVPGMAFDRAGRRLGYGGGFYDRLLASLGGQGSKTPVKASLIYQFQLVDEVPAEQHDIRVDTLISENGVIAANGKNP</sequence>
<keyword evidence="5" id="KW-0436">Ligase</keyword>
<dbReference type="PANTHER" id="PTHR23407:SF1">
    <property type="entry name" value="5-FORMYLTETRAHYDROFOLATE CYCLO-LIGASE"/>
    <property type="match status" value="1"/>
</dbReference>
<evidence type="ECO:0000313" key="5">
    <source>
        <dbReference type="EMBL" id="MEB3100910.1"/>
    </source>
</evidence>
<keyword evidence="2 4" id="KW-0547">Nucleotide-binding</keyword>
<evidence type="ECO:0000256" key="2">
    <source>
        <dbReference type="ARBA" id="ARBA00022741"/>
    </source>
</evidence>
<dbReference type="Pfam" id="PF01812">
    <property type="entry name" value="5-FTHF_cyc-lig"/>
    <property type="match status" value="1"/>
</dbReference>
<dbReference type="PANTHER" id="PTHR23407">
    <property type="entry name" value="ATPASE INHIBITOR/5-FORMYLTETRAHYDROFOLATE CYCLO-LIGASE"/>
    <property type="match status" value="1"/>
</dbReference>
<dbReference type="PIRSF" id="PIRSF006806">
    <property type="entry name" value="FTHF_cligase"/>
    <property type="match status" value="1"/>
</dbReference>
<keyword evidence="4" id="KW-0479">Metal-binding</keyword>
<dbReference type="EMBL" id="JAYJLD010000004">
    <property type="protein sequence ID" value="MEB3100910.1"/>
    <property type="molecule type" value="Genomic_DNA"/>
</dbReference>
<evidence type="ECO:0000256" key="4">
    <source>
        <dbReference type="RuleBase" id="RU361279"/>
    </source>
</evidence>
<evidence type="ECO:0000256" key="1">
    <source>
        <dbReference type="ARBA" id="ARBA00010638"/>
    </source>
</evidence>
<dbReference type="InterPro" id="IPR002698">
    <property type="entry name" value="FTHF_cligase"/>
</dbReference>
<keyword evidence="6" id="KW-1185">Reference proteome</keyword>
<dbReference type="GO" id="GO:0030272">
    <property type="term" value="F:5-formyltetrahydrofolate cyclo-ligase activity"/>
    <property type="evidence" value="ECO:0007669"/>
    <property type="project" value="UniProtKB-EC"/>
</dbReference>
<dbReference type="Gene3D" id="3.40.50.10420">
    <property type="entry name" value="NagB/RpiA/CoA transferase-like"/>
    <property type="match status" value="1"/>
</dbReference>
<keyword evidence="4" id="KW-0460">Magnesium</keyword>
<protein>
    <recommendedName>
        <fullName evidence="4">5-formyltetrahydrofolate cyclo-ligase</fullName>
        <ecNumber evidence="4">6.3.3.2</ecNumber>
    </recommendedName>
</protein>
<evidence type="ECO:0000256" key="3">
    <source>
        <dbReference type="ARBA" id="ARBA00022840"/>
    </source>
</evidence>
<dbReference type="InterPro" id="IPR024185">
    <property type="entry name" value="FTHF_cligase-like_sf"/>
</dbReference>
<evidence type="ECO:0000313" key="6">
    <source>
        <dbReference type="Proteomes" id="UP001310386"/>
    </source>
</evidence>
<dbReference type="SUPFAM" id="SSF100950">
    <property type="entry name" value="NagB/RpiA/CoA transferase-like"/>
    <property type="match status" value="1"/>
</dbReference>
<name>A0ABU5ZEI3_9BACL</name>
<dbReference type="EC" id="6.3.3.2" evidence="4"/>
<dbReference type="NCBIfam" id="TIGR02727">
    <property type="entry name" value="MTHFS_bact"/>
    <property type="match status" value="1"/>
</dbReference>
<reference evidence="5" key="1">
    <citation type="submission" date="2023-12" db="EMBL/GenBank/DDBJ databases">
        <title>Fervidustalea candida gen. nov., sp. nov., a novel member of the family Paenibacillaceae isolated from a geothermal area.</title>
        <authorList>
            <person name="Li W.-J."/>
            <person name="Jiao J.-Y."/>
            <person name="Chen Y."/>
        </authorList>
    </citation>
    <scope>NUCLEOTIDE SEQUENCE</scope>
    <source>
        <strain evidence="5">SYSU GA230002</strain>
    </source>
</reference>
<comment type="similarity">
    <text evidence="1 4">Belongs to the 5-formyltetrahydrofolate cyclo-ligase family.</text>
</comment>
<comment type="catalytic activity">
    <reaction evidence="4">
        <text>(6S)-5-formyl-5,6,7,8-tetrahydrofolate + ATP = (6R)-5,10-methenyltetrahydrofolate + ADP + phosphate</text>
        <dbReference type="Rhea" id="RHEA:10488"/>
        <dbReference type="ChEBI" id="CHEBI:30616"/>
        <dbReference type="ChEBI" id="CHEBI:43474"/>
        <dbReference type="ChEBI" id="CHEBI:57455"/>
        <dbReference type="ChEBI" id="CHEBI:57457"/>
        <dbReference type="ChEBI" id="CHEBI:456216"/>
        <dbReference type="EC" id="6.3.3.2"/>
    </reaction>
</comment>
<gene>
    <name evidence="5" type="ORF">VF724_04465</name>
</gene>
<accession>A0ABU5ZEI3</accession>